<dbReference type="PROSITE" id="PS00759">
    <property type="entry name" value="ARGE_DAPE_CPG2_2"/>
    <property type="match status" value="1"/>
</dbReference>
<feature type="binding site" evidence="15">
    <location>
        <position position="353"/>
    </location>
    <ligand>
        <name>Zn(2+)</name>
        <dbReference type="ChEBI" id="CHEBI:29105"/>
        <label>2</label>
    </ligand>
</feature>
<dbReference type="Gene3D" id="3.40.630.10">
    <property type="entry name" value="Zn peptidases"/>
    <property type="match status" value="2"/>
</dbReference>
<feature type="binding site" evidence="15">
    <location>
        <position position="106"/>
    </location>
    <ligand>
        <name>Zn(2+)</name>
        <dbReference type="ChEBI" id="CHEBI:29105"/>
        <label>1</label>
    </ligand>
</feature>
<keyword evidence="6 15" id="KW-0028">Amino-acid biosynthesis</keyword>
<evidence type="ECO:0000256" key="4">
    <source>
        <dbReference type="ARBA" id="ARBA00011921"/>
    </source>
</evidence>
<feature type="active site" evidence="15">
    <location>
        <position position="75"/>
    </location>
</feature>
<dbReference type="GO" id="GO:0009014">
    <property type="term" value="F:succinyl-diaminopimelate desuccinylase activity"/>
    <property type="evidence" value="ECO:0007669"/>
    <property type="project" value="UniProtKB-UniRule"/>
</dbReference>
<evidence type="ECO:0000259" key="16">
    <source>
        <dbReference type="Pfam" id="PF07687"/>
    </source>
</evidence>
<reference evidence="17 18" key="1">
    <citation type="submission" date="2013-04" db="EMBL/GenBank/DDBJ databases">
        <title>Oceanococcus atlanticus 22II-S10r2 Genome Sequencing.</title>
        <authorList>
            <person name="Lai Q."/>
            <person name="Li G."/>
            <person name="Shao Z."/>
        </authorList>
    </citation>
    <scope>NUCLEOTIDE SEQUENCE [LARGE SCALE GENOMIC DNA]</scope>
    <source>
        <strain evidence="17 18">22II-S10r2</strain>
    </source>
</reference>
<dbReference type="NCBIfam" id="NF009557">
    <property type="entry name" value="PRK13009.1"/>
    <property type="match status" value="1"/>
</dbReference>
<sequence length="383" mass="41083">MTVDTAAARGLLLDLIARRSLTPDDAGCSQLLAEALAPYGFEHEWLNHNGVTNLWSLRRCGRANAPLVVLAGHTDVVPTGDLAQWTSDPFVPSERDGVLYGRGAADMKSGLAAMTCAAQAGAQTDLNIDLAFLITSDEEGPARDGTRYVAEVLRQRGTQPDYVIVGEATADEQIGDRFIVGRRGSIGCNLTVHGVQGHVAYPHKADNPVHRVLPALTELAATIWDEGNADFPPTSFQISNINSGTGATNVIPGQAEVVFNFRYAPCSSAEQLKQKVIDCLDRHNVRYSADWWHTGEPYYTPAGRLTEAADKAIGQVTGHKPLHFTGGGTSDGRFLAPLGAEVIELGPVSASIHKFNEHLKLDDFDALCAIHAALLRELSQSLG</sequence>
<organism evidence="17 18">
    <name type="scientific">Oceanococcus atlanticus</name>
    <dbReference type="NCBI Taxonomy" id="1317117"/>
    <lineage>
        <taxon>Bacteria</taxon>
        <taxon>Pseudomonadati</taxon>
        <taxon>Pseudomonadota</taxon>
        <taxon>Gammaproteobacteria</taxon>
        <taxon>Chromatiales</taxon>
        <taxon>Oceanococcaceae</taxon>
        <taxon>Oceanococcus</taxon>
    </lineage>
</organism>
<evidence type="ECO:0000256" key="2">
    <source>
        <dbReference type="ARBA" id="ARBA00006746"/>
    </source>
</evidence>
<dbReference type="InterPro" id="IPR002933">
    <property type="entry name" value="Peptidase_M20"/>
</dbReference>
<feature type="binding site" evidence="15">
    <location>
        <position position="139"/>
    </location>
    <ligand>
        <name>Zn(2+)</name>
        <dbReference type="ChEBI" id="CHEBI:29105"/>
        <label>2</label>
    </ligand>
</feature>
<keyword evidence="7 15" id="KW-0479">Metal-binding</keyword>
<dbReference type="GO" id="GO:0006526">
    <property type="term" value="P:L-arginine biosynthetic process"/>
    <property type="evidence" value="ECO:0007669"/>
    <property type="project" value="TreeGrafter"/>
</dbReference>
<dbReference type="InterPro" id="IPR005941">
    <property type="entry name" value="DapE_proteobac"/>
</dbReference>
<comment type="catalytic activity">
    <reaction evidence="14 15">
        <text>N-succinyl-(2S,6S)-2,6-diaminopimelate + H2O = (2S,6S)-2,6-diaminopimelate + succinate</text>
        <dbReference type="Rhea" id="RHEA:22608"/>
        <dbReference type="ChEBI" id="CHEBI:15377"/>
        <dbReference type="ChEBI" id="CHEBI:30031"/>
        <dbReference type="ChEBI" id="CHEBI:57609"/>
        <dbReference type="ChEBI" id="CHEBI:58087"/>
        <dbReference type="EC" id="3.5.1.18"/>
    </reaction>
</comment>
<dbReference type="RefSeq" id="WP_240499448.1">
    <property type="nucleotide sequence ID" value="NZ_AQQV01000002.1"/>
</dbReference>
<feature type="binding site" evidence="15">
    <location>
        <position position="167"/>
    </location>
    <ligand>
        <name>Zn(2+)</name>
        <dbReference type="ChEBI" id="CHEBI:29105"/>
        <label>1</label>
    </ligand>
</feature>
<comment type="subunit">
    <text evidence="3 15">Homodimer.</text>
</comment>
<gene>
    <name evidence="15" type="primary">dapE</name>
    <name evidence="17" type="ORF">ATO7_08387</name>
</gene>
<keyword evidence="18" id="KW-1185">Reference proteome</keyword>
<dbReference type="InterPro" id="IPR011650">
    <property type="entry name" value="Peptidase_M20_dimer"/>
</dbReference>
<evidence type="ECO:0000256" key="7">
    <source>
        <dbReference type="ARBA" id="ARBA00022723"/>
    </source>
</evidence>
<dbReference type="GO" id="GO:0008270">
    <property type="term" value="F:zinc ion binding"/>
    <property type="evidence" value="ECO:0007669"/>
    <property type="project" value="UniProtKB-UniRule"/>
</dbReference>
<comment type="similarity">
    <text evidence="2 15">Belongs to the peptidase M20A family. DapE subfamily.</text>
</comment>
<dbReference type="PANTHER" id="PTHR43808:SF31">
    <property type="entry name" value="N-ACETYL-L-CITRULLINE DEACETYLASE"/>
    <property type="match status" value="1"/>
</dbReference>
<evidence type="ECO:0000256" key="10">
    <source>
        <dbReference type="ARBA" id="ARBA00022915"/>
    </source>
</evidence>
<dbReference type="UniPathway" id="UPA00034">
    <property type="reaction ID" value="UER00021"/>
</dbReference>
<evidence type="ECO:0000256" key="6">
    <source>
        <dbReference type="ARBA" id="ARBA00022605"/>
    </source>
</evidence>
<dbReference type="SUPFAM" id="SSF53187">
    <property type="entry name" value="Zn-dependent exopeptidases"/>
    <property type="match status" value="1"/>
</dbReference>
<dbReference type="GO" id="GO:0019877">
    <property type="term" value="P:diaminopimelate biosynthetic process"/>
    <property type="evidence" value="ECO:0007669"/>
    <property type="project" value="UniProtKB-UniRule"/>
</dbReference>
<proteinExistence type="inferred from homology"/>
<evidence type="ECO:0000256" key="11">
    <source>
        <dbReference type="ARBA" id="ARBA00023154"/>
    </source>
</evidence>
<dbReference type="AlphaFoldDB" id="A0A1Y1SED5"/>
<evidence type="ECO:0000256" key="8">
    <source>
        <dbReference type="ARBA" id="ARBA00022801"/>
    </source>
</evidence>
<feature type="binding site" evidence="15">
    <location>
        <position position="73"/>
    </location>
    <ligand>
        <name>Zn(2+)</name>
        <dbReference type="ChEBI" id="CHEBI:29105"/>
        <label>1</label>
    </ligand>
</feature>
<evidence type="ECO:0000256" key="12">
    <source>
        <dbReference type="ARBA" id="ARBA00023285"/>
    </source>
</evidence>
<comment type="cofactor">
    <cofactor evidence="15">
        <name>Zn(2+)</name>
        <dbReference type="ChEBI" id="CHEBI:29105"/>
    </cofactor>
    <cofactor evidence="15">
        <name>Co(2+)</name>
        <dbReference type="ChEBI" id="CHEBI:48828"/>
    </cofactor>
    <text evidence="15">Binds 2 Zn(2+) or Co(2+) ions per subunit.</text>
</comment>
<feature type="active site" description="Proton acceptor" evidence="15">
    <location>
        <position position="138"/>
    </location>
</feature>
<feature type="binding site" evidence="15">
    <location>
        <position position="106"/>
    </location>
    <ligand>
        <name>Zn(2+)</name>
        <dbReference type="ChEBI" id="CHEBI:29105"/>
        <label>2</label>
    </ligand>
</feature>
<dbReference type="Pfam" id="PF07687">
    <property type="entry name" value="M20_dimer"/>
    <property type="match status" value="1"/>
</dbReference>
<dbReference type="Proteomes" id="UP000192342">
    <property type="component" value="Unassembled WGS sequence"/>
</dbReference>
<evidence type="ECO:0000256" key="9">
    <source>
        <dbReference type="ARBA" id="ARBA00022833"/>
    </source>
</evidence>
<protein>
    <recommendedName>
        <fullName evidence="5 15">Succinyl-diaminopimelate desuccinylase</fullName>
        <shortName evidence="15">SDAP desuccinylase</shortName>
        <ecNumber evidence="4 15">3.5.1.18</ecNumber>
    </recommendedName>
    <alternativeName>
        <fullName evidence="13 15">N-succinyl-LL-2,6-diaminoheptanedioate amidohydrolase</fullName>
    </alternativeName>
</protein>
<evidence type="ECO:0000256" key="3">
    <source>
        <dbReference type="ARBA" id="ARBA00011738"/>
    </source>
</evidence>
<dbReference type="Pfam" id="PF01546">
    <property type="entry name" value="Peptidase_M20"/>
    <property type="match status" value="1"/>
</dbReference>
<feature type="domain" description="Peptidase M20 dimerisation" evidence="16">
    <location>
        <begin position="180"/>
        <end position="287"/>
    </location>
</feature>
<evidence type="ECO:0000256" key="15">
    <source>
        <dbReference type="HAMAP-Rule" id="MF_01690"/>
    </source>
</evidence>
<dbReference type="InterPro" id="IPR036264">
    <property type="entry name" value="Bact_exopeptidase_dim_dom"/>
</dbReference>
<evidence type="ECO:0000256" key="14">
    <source>
        <dbReference type="ARBA" id="ARBA00051301"/>
    </source>
</evidence>
<keyword evidence="12 15" id="KW-0170">Cobalt</keyword>
<dbReference type="SUPFAM" id="SSF55031">
    <property type="entry name" value="Bacterial exopeptidase dimerisation domain"/>
    <property type="match status" value="1"/>
</dbReference>
<dbReference type="InterPro" id="IPR001261">
    <property type="entry name" value="ArgE/DapE_CS"/>
</dbReference>
<dbReference type="HAMAP" id="MF_01690">
    <property type="entry name" value="DapE"/>
    <property type="match status" value="1"/>
</dbReference>
<dbReference type="PANTHER" id="PTHR43808">
    <property type="entry name" value="ACETYLORNITHINE DEACETYLASE"/>
    <property type="match status" value="1"/>
</dbReference>
<keyword evidence="8 15" id="KW-0378">Hydrolase</keyword>
<comment type="pathway">
    <text evidence="1 15">Amino-acid biosynthesis; L-lysine biosynthesis via DAP pathway; LL-2,6-diaminopimelate from (S)-tetrahydrodipicolinate (succinylase route): step 3/3.</text>
</comment>
<keyword evidence="10 15" id="KW-0220">Diaminopimelate biosynthesis</keyword>
<keyword evidence="11 15" id="KW-0457">Lysine biosynthesis</keyword>
<evidence type="ECO:0000256" key="5">
    <source>
        <dbReference type="ARBA" id="ARBA00022391"/>
    </source>
</evidence>
<dbReference type="EMBL" id="AQQV01000002">
    <property type="protein sequence ID" value="ORE87043.1"/>
    <property type="molecule type" value="Genomic_DNA"/>
</dbReference>
<dbReference type="GO" id="GO:0008777">
    <property type="term" value="F:acetylornithine deacetylase activity"/>
    <property type="evidence" value="ECO:0007669"/>
    <property type="project" value="TreeGrafter"/>
</dbReference>
<evidence type="ECO:0000256" key="13">
    <source>
        <dbReference type="ARBA" id="ARBA00031891"/>
    </source>
</evidence>
<evidence type="ECO:0000313" key="17">
    <source>
        <dbReference type="EMBL" id="ORE87043.1"/>
    </source>
</evidence>
<comment type="caution">
    <text evidence="17">The sequence shown here is derived from an EMBL/GenBank/DDBJ whole genome shotgun (WGS) entry which is preliminary data.</text>
</comment>
<dbReference type="STRING" id="1317117.ATO7_08387"/>
<dbReference type="GO" id="GO:0050897">
    <property type="term" value="F:cobalt ion binding"/>
    <property type="evidence" value="ECO:0007669"/>
    <property type="project" value="UniProtKB-UniRule"/>
</dbReference>
<dbReference type="CDD" id="cd03891">
    <property type="entry name" value="M20_DapE_proteobac"/>
    <property type="match status" value="1"/>
</dbReference>
<name>A0A1Y1SED5_9GAMM</name>
<comment type="function">
    <text evidence="15">Catalyzes the hydrolysis of N-succinyl-L,L-diaminopimelic acid (SDAP), forming succinate and LL-2,6-diaminopimelate (DAP), an intermediate involved in the bacterial biosynthesis of lysine and meso-diaminopimelic acid, an essential component of bacterial cell walls.</text>
</comment>
<dbReference type="InterPro" id="IPR050072">
    <property type="entry name" value="Peptidase_M20A"/>
</dbReference>
<keyword evidence="9 15" id="KW-0862">Zinc</keyword>
<evidence type="ECO:0000256" key="1">
    <source>
        <dbReference type="ARBA" id="ARBA00005130"/>
    </source>
</evidence>
<dbReference type="GO" id="GO:0009089">
    <property type="term" value="P:lysine biosynthetic process via diaminopimelate"/>
    <property type="evidence" value="ECO:0007669"/>
    <property type="project" value="UniProtKB-UniRule"/>
</dbReference>
<dbReference type="EC" id="3.5.1.18" evidence="4 15"/>
<dbReference type="NCBIfam" id="TIGR01246">
    <property type="entry name" value="dapE_proteo"/>
    <property type="match status" value="1"/>
</dbReference>
<accession>A0A1Y1SED5</accession>
<evidence type="ECO:0000313" key="18">
    <source>
        <dbReference type="Proteomes" id="UP000192342"/>
    </source>
</evidence>